<keyword evidence="2" id="KW-1185">Reference proteome</keyword>
<comment type="caution">
    <text evidence="1">The sequence shown here is derived from an EMBL/GenBank/DDBJ whole genome shotgun (WGS) entry which is preliminary data.</text>
</comment>
<dbReference type="Proteomes" id="UP000469424">
    <property type="component" value="Unassembled WGS sequence"/>
</dbReference>
<gene>
    <name evidence="1" type="ORF">FYJ65_06270</name>
</gene>
<dbReference type="AlphaFoldDB" id="A0A6N7XN09"/>
<proteinExistence type="predicted"/>
<evidence type="ECO:0000313" key="1">
    <source>
        <dbReference type="EMBL" id="MST70941.1"/>
    </source>
</evidence>
<sequence>MVVEGTENQYKEYFNRENSRWEFGNKILYKMCEEYPHHNDADVLSGKILLIGRSYAAAIERRKNADDYKGDDFYYDVVAPKMLEIGDELDNRIESLKNNTGVIFDCIPEILSTHKFLMDAFKEMTGLEKRSLASKYLHFHCPEKFFIYDSRAKEAIRKIVKRPDKKILSEIVEYDPEYGDFVCRMLELQKYLDEKLVDEKLGGHVTPRSIDSFLLSTVK</sequence>
<accession>A0A6N7XN09</accession>
<name>A0A6N7XN09_9FIRM</name>
<reference evidence="1 2" key="1">
    <citation type="submission" date="2019-08" db="EMBL/GenBank/DDBJ databases">
        <title>In-depth cultivation of the pig gut microbiome towards novel bacterial diversity and tailored functional studies.</title>
        <authorList>
            <person name="Wylensek D."/>
            <person name="Hitch T.C.A."/>
            <person name="Clavel T."/>
        </authorList>
    </citation>
    <scope>NUCLEOTIDE SEQUENCE [LARGE SCALE GENOMIC DNA]</scope>
    <source>
        <strain evidence="1 2">WCA-MUC-591-APC-4B</strain>
    </source>
</reference>
<dbReference type="RefSeq" id="WP_154554500.1">
    <property type="nucleotide sequence ID" value="NZ_VUNA01000010.1"/>
</dbReference>
<organism evidence="1 2">
    <name type="scientific">Mogibacterium kristiansenii</name>
    <dbReference type="NCBI Taxonomy" id="2606708"/>
    <lineage>
        <taxon>Bacteria</taxon>
        <taxon>Bacillati</taxon>
        <taxon>Bacillota</taxon>
        <taxon>Clostridia</taxon>
        <taxon>Peptostreptococcales</taxon>
        <taxon>Anaerovoracaceae</taxon>
        <taxon>Mogibacterium</taxon>
    </lineage>
</organism>
<dbReference type="EMBL" id="VUNA01000010">
    <property type="protein sequence ID" value="MST70941.1"/>
    <property type="molecule type" value="Genomic_DNA"/>
</dbReference>
<protein>
    <submittedName>
        <fullName evidence="1">Uncharacterized protein</fullName>
    </submittedName>
</protein>
<evidence type="ECO:0000313" key="2">
    <source>
        <dbReference type="Proteomes" id="UP000469424"/>
    </source>
</evidence>